<reference evidence="1 2" key="1">
    <citation type="submission" date="2023-03" db="EMBL/GenBank/DDBJ databases">
        <title>Roseibium porphyridii sp. nov. and Roseibium rhodosorbium sp. nov. isolated from marine algae, Porphyridium cruentum and Rhodosorus marinus, respectively.</title>
        <authorList>
            <person name="Lee M.W."/>
            <person name="Choi B.J."/>
            <person name="Lee J.K."/>
            <person name="Choi D.G."/>
            <person name="Baek J.H."/>
            <person name="Bayburt H."/>
            <person name="Kim J.M."/>
            <person name="Han D.M."/>
            <person name="Kim K.H."/>
            <person name="Jeon C.O."/>
        </authorList>
    </citation>
    <scope>NUCLEOTIDE SEQUENCE [LARGE SCALE GENOMIC DNA]</scope>
    <source>
        <strain evidence="1 2">KMA01</strain>
    </source>
</reference>
<evidence type="ECO:0008006" key="3">
    <source>
        <dbReference type="Google" id="ProtNLM"/>
    </source>
</evidence>
<dbReference type="RefSeq" id="WP_247649363.1">
    <property type="nucleotide sequence ID" value="NZ_CP120863.1"/>
</dbReference>
<dbReference type="EMBL" id="CP120863">
    <property type="protein sequence ID" value="WFE91257.1"/>
    <property type="molecule type" value="Genomic_DNA"/>
</dbReference>
<name>A0ABY8F6X9_9HYPH</name>
<dbReference type="Gene3D" id="1.20.1290.10">
    <property type="entry name" value="AhpD-like"/>
    <property type="match status" value="1"/>
</dbReference>
<protein>
    <recommendedName>
        <fullName evidence="3">CMD domain protein</fullName>
    </recommendedName>
</protein>
<gene>
    <name evidence="1" type="ORF">K1718_07855</name>
</gene>
<dbReference type="SUPFAM" id="SSF69118">
    <property type="entry name" value="AhpD-like"/>
    <property type="match status" value="1"/>
</dbReference>
<keyword evidence="2" id="KW-1185">Reference proteome</keyword>
<accession>A0ABY8F6X9</accession>
<sequence length="159" mass="16789">MSDLTILTQAGVAPDSTLSRVVSMRGNIIGMTQSAEEAVLRPKETGAFPHDLRAAIAARVSRLAGDEALTAYYVAQAGQYAALGELGDPCEQHADLAVVLSFVDKIANQTRDAAANDISDLQEAGVADADIVRLCELVAFLAFQIRVISGLRLMNGKST</sequence>
<dbReference type="InterPro" id="IPR029032">
    <property type="entry name" value="AhpD-like"/>
</dbReference>
<dbReference type="Proteomes" id="UP001209803">
    <property type="component" value="Chromosome"/>
</dbReference>
<proteinExistence type="predicted"/>
<evidence type="ECO:0000313" key="1">
    <source>
        <dbReference type="EMBL" id="WFE91257.1"/>
    </source>
</evidence>
<organism evidence="1 2">
    <name type="scientific">Roseibium porphyridii</name>
    <dbReference type="NCBI Taxonomy" id="2866279"/>
    <lineage>
        <taxon>Bacteria</taxon>
        <taxon>Pseudomonadati</taxon>
        <taxon>Pseudomonadota</taxon>
        <taxon>Alphaproteobacteria</taxon>
        <taxon>Hyphomicrobiales</taxon>
        <taxon>Stappiaceae</taxon>
        <taxon>Roseibium</taxon>
    </lineage>
</organism>
<evidence type="ECO:0000313" key="2">
    <source>
        <dbReference type="Proteomes" id="UP001209803"/>
    </source>
</evidence>